<gene>
    <name evidence="3" type="ORF">FBY41_2217</name>
</gene>
<feature type="domain" description="N-acetyltransferase" evidence="2">
    <location>
        <begin position="233"/>
        <end position="376"/>
    </location>
</feature>
<dbReference type="Gene3D" id="3.40.630.30">
    <property type="match status" value="1"/>
</dbReference>
<dbReference type="InterPro" id="IPR056935">
    <property type="entry name" value="Rv0428c-like_C"/>
</dbReference>
<evidence type="ECO:0000256" key="1">
    <source>
        <dbReference type="SAM" id="MobiDB-lite"/>
    </source>
</evidence>
<dbReference type="InterPro" id="IPR016181">
    <property type="entry name" value="Acyl_CoA_acyltransferase"/>
</dbReference>
<dbReference type="InterPro" id="IPR056934">
    <property type="entry name" value="SH3_Rv0428c"/>
</dbReference>
<dbReference type="PANTHER" id="PTHR43072:SF60">
    <property type="entry name" value="L-2,4-DIAMINOBUTYRIC ACID ACETYLTRANSFERASE"/>
    <property type="match status" value="1"/>
</dbReference>
<proteinExistence type="predicted"/>
<dbReference type="AlphaFoldDB" id="A0A543HV12"/>
<dbReference type="InterPro" id="IPR000182">
    <property type="entry name" value="GNAT_dom"/>
</dbReference>
<comment type="caution">
    <text evidence="3">The sequence shown here is derived from an EMBL/GenBank/DDBJ whole genome shotgun (WGS) entry which is preliminary data.</text>
</comment>
<evidence type="ECO:0000313" key="4">
    <source>
        <dbReference type="Proteomes" id="UP000316747"/>
    </source>
</evidence>
<dbReference type="PROSITE" id="PS51186">
    <property type="entry name" value="GNAT"/>
    <property type="match status" value="1"/>
</dbReference>
<dbReference type="OrthoDB" id="9775595at2"/>
<dbReference type="CDD" id="cd04301">
    <property type="entry name" value="NAT_SF"/>
    <property type="match status" value="1"/>
</dbReference>
<dbReference type="Proteomes" id="UP000316747">
    <property type="component" value="Unassembled WGS sequence"/>
</dbReference>
<evidence type="ECO:0000313" key="3">
    <source>
        <dbReference type="EMBL" id="TQM62188.1"/>
    </source>
</evidence>
<dbReference type="GO" id="GO:0016747">
    <property type="term" value="F:acyltransferase activity, transferring groups other than amino-acyl groups"/>
    <property type="evidence" value="ECO:0007669"/>
    <property type="project" value="InterPro"/>
</dbReference>
<accession>A0A543HV12</accession>
<organism evidence="3 4">
    <name type="scientific">Humibacillus xanthopallidus</name>
    <dbReference type="NCBI Taxonomy" id="412689"/>
    <lineage>
        <taxon>Bacteria</taxon>
        <taxon>Bacillati</taxon>
        <taxon>Actinomycetota</taxon>
        <taxon>Actinomycetes</taxon>
        <taxon>Micrococcales</taxon>
        <taxon>Intrasporangiaceae</taxon>
        <taxon>Humibacillus</taxon>
    </lineage>
</organism>
<sequence>MPDMTGDPTHDPAAETPDESARLSAVPASGEGSAAPATDTPGHRLSAGLTIGSRVVVRYRLEEGSRARATDFIGELIARNDDFLIVDTKKERVKLIRADVIAAKDVPPPASRPGPAHERVSADDLEKLMAKGWVAIDTAGLGDWVLRSASGFTGRANSALVVGDPSLPVDRAIDYVERWYAERDAPPLFQVHGEPGFAVEDVPTGAALLERGYAAGGGRPDWARVLVMTGLSANVPPLTTESVPVTADATLSPEWLMTYGRSRSVVPGATEAVLTGSDGQLFLSVRDEATGQIIGIGRMAIHPGWAGIFGVWVDPEHRRRGIASTMVSAVAMVARENAMPAIYLQVSGDNAHGVAFWRGLGFGVHHEYTYLAQPSA</sequence>
<dbReference type="EMBL" id="VFPM01000002">
    <property type="protein sequence ID" value="TQM62188.1"/>
    <property type="molecule type" value="Genomic_DNA"/>
</dbReference>
<dbReference type="SUPFAM" id="SSF55729">
    <property type="entry name" value="Acyl-CoA N-acyltransferases (Nat)"/>
    <property type="match status" value="1"/>
</dbReference>
<reference evidence="3 4" key="1">
    <citation type="submission" date="2019-06" db="EMBL/GenBank/DDBJ databases">
        <title>Genome sequencing of plant associated microbes to promote plant fitness in Sorghum bicolor and Oryza sativa.</title>
        <authorList>
            <person name="Coleman-Derr D."/>
        </authorList>
    </citation>
    <scope>NUCLEOTIDE SEQUENCE [LARGE SCALE GENOMIC DNA]</scope>
    <source>
        <strain evidence="3 4">KV-663</strain>
    </source>
</reference>
<feature type="region of interest" description="Disordered" evidence="1">
    <location>
        <begin position="1"/>
        <end position="46"/>
    </location>
</feature>
<dbReference type="PANTHER" id="PTHR43072">
    <property type="entry name" value="N-ACETYLTRANSFERASE"/>
    <property type="match status" value="1"/>
</dbReference>
<protein>
    <submittedName>
        <fullName evidence="3">Acetyltransferase (GNAT) family protein</fullName>
    </submittedName>
</protein>
<evidence type="ECO:0000259" key="2">
    <source>
        <dbReference type="PROSITE" id="PS51186"/>
    </source>
</evidence>
<keyword evidence="4" id="KW-1185">Reference proteome</keyword>
<dbReference type="Pfam" id="PF24551">
    <property type="entry name" value="SH3_Rv0428c"/>
    <property type="match status" value="1"/>
</dbReference>
<name>A0A543HV12_9MICO</name>
<keyword evidence="3" id="KW-0808">Transferase</keyword>
<dbReference type="Pfam" id="PF24553">
    <property type="entry name" value="Rv0428c_C"/>
    <property type="match status" value="1"/>
</dbReference>